<name>A0A3E1KDA5_9GAMM</name>
<accession>A0A3E1KDA5</accession>
<dbReference type="Pfam" id="PF08811">
    <property type="entry name" value="DUF1800"/>
    <property type="match status" value="1"/>
</dbReference>
<organism evidence="2 3">
    <name type="scientific">Wenzhouxiangella sediminis</name>
    <dbReference type="NCBI Taxonomy" id="1792836"/>
    <lineage>
        <taxon>Bacteria</taxon>
        <taxon>Pseudomonadati</taxon>
        <taxon>Pseudomonadota</taxon>
        <taxon>Gammaproteobacteria</taxon>
        <taxon>Chromatiales</taxon>
        <taxon>Wenzhouxiangellaceae</taxon>
        <taxon>Wenzhouxiangella</taxon>
    </lineage>
</organism>
<sequence length="653" mass="74675">MSKSESALALPSRRALFKSRLNNRTLMRQVIARQESRRSRNLSDAAELPPFAVRVLTRMGFGPRRTELAPQSAPNPNQVFSDQFQRSPLLGKDDVAYFESLGRNDDERLERYVDEQLYGNLPDPEWEQRKAAYPASFDTLDEPLSTTYSERECQGFSNYVVPQRQVERAAFARACYSRRQLLELIVDFWHNHFNVFSGGDEDIYVSWAHWDRAVIREHAFGNFHDLVQATAKHPAMLHYLDNYANEAGGFNENYARELFELHTLGAINYLGNTSPLDAPLLAANPYSGLNDPLLDALNISDPARDIQSHYTDNDVYEAAKALTGWRYDDEDIRDENNVCTSGGTGAFFVNEADHDSGGKVILSGGLQNIPADRGALEDGEVAIKLAVYHPGTARYIALKLCQRLIADEPPESVIQAAADTFYANRTEPDQIARTLRTILLSDEFKDPANWGKKIKRPFEYAVSAMRAAQCDYTWRFDDRDTDNFLRTYEGTGQRLYWWRTPDGYADDRAAWMGSTTLVQNWRTVDWLLDENDDSDADRVMRIIDTTLENFPGNPTPRELVAFWCHWILGFTPSGGWVGDVGTYYAHEPTALGRACMQFITQQDFNGEEDSPPFPADQQIPREELRNDDWPNRWHRRLRGMVKLILWSPNFMQR</sequence>
<dbReference type="EMBL" id="QUZK01000012">
    <property type="protein sequence ID" value="RFF32305.1"/>
    <property type="molecule type" value="Genomic_DNA"/>
</dbReference>
<protein>
    <submittedName>
        <fullName evidence="2">DUF1800 domain-containing protein</fullName>
    </submittedName>
</protein>
<evidence type="ECO:0000313" key="3">
    <source>
        <dbReference type="Proteomes" id="UP000260351"/>
    </source>
</evidence>
<gene>
    <name evidence="2" type="ORF">DZC52_02245</name>
</gene>
<comment type="caution">
    <text evidence="2">The sequence shown here is derived from an EMBL/GenBank/DDBJ whole genome shotgun (WGS) entry which is preliminary data.</text>
</comment>
<dbReference type="OrthoDB" id="9772295at2"/>
<evidence type="ECO:0000256" key="1">
    <source>
        <dbReference type="SAM" id="MobiDB-lite"/>
    </source>
</evidence>
<dbReference type="AlphaFoldDB" id="A0A3E1KDA5"/>
<evidence type="ECO:0000313" key="2">
    <source>
        <dbReference type="EMBL" id="RFF32305.1"/>
    </source>
</evidence>
<dbReference type="RefSeq" id="WP_116649487.1">
    <property type="nucleotide sequence ID" value="NZ_QUZK01000012.1"/>
</dbReference>
<feature type="region of interest" description="Disordered" evidence="1">
    <location>
        <begin position="605"/>
        <end position="624"/>
    </location>
</feature>
<dbReference type="Proteomes" id="UP000260351">
    <property type="component" value="Unassembled WGS sequence"/>
</dbReference>
<dbReference type="InterPro" id="IPR014917">
    <property type="entry name" value="DUF1800"/>
</dbReference>
<keyword evidence="3" id="KW-1185">Reference proteome</keyword>
<proteinExistence type="predicted"/>
<reference evidence="2 3" key="1">
    <citation type="submission" date="2018-08" db="EMBL/GenBank/DDBJ databases">
        <title>Wenzhouxiangella salilacus sp. nov., a novel bacterium isolated from a saline lake in Xinjiang Province, China.</title>
        <authorList>
            <person name="Han S."/>
        </authorList>
    </citation>
    <scope>NUCLEOTIDE SEQUENCE [LARGE SCALE GENOMIC DNA]</scope>
    <source>
        <strain evidence="2 3">XDB06</strain>
    </source>
</reference>